<evidence type="ECO:0000259" key="20">
    <source>
        <dbReference type="PROSITE" id="PS51194"/>
    </source>
</evidence>
<dbReference type="SUPFAM" id="SSF52540">
    <property type="entry name" value="P-loop containing nucleoside triphosphate hydrolases"/>
    <property type="match status" value="2"/>
</dbReference>
<protein>
    <recommendedName>
        <fullName evidence="16">DNA helicase RecQ</fullName>
        <ecNumber evidence="16">5.6.2.4</ecNumber>
    </recommendedName>
</protein>
<evidence type="ECO:0000256" key="7">
    <source>
        <dbReference type="ARBA" id="ARBA00022801"/>
    </source>
</evidence>
<evidence type="ECO:0000256" key="2">
    <source>
        <dbReference type="ARBA" id="ARBA00001947"/>
    </source>
</evidence>
<keyword evidence="13" id="KW-0234">DNA repair</keyword>
<dbReference type="PROSITE" id="PS50967">
    <property type="entry name" value="HRDC"/>
    <property type="match status" value="1"/>
</dbReference>
<dbReference type="InterPro" id="IPR032284">
    <property type="entry name" value="RecQ_Zn-bd"/>
</dbReference>
<dbReference type="Gene3D" id="3.40.50.300">
    <property type="entry name" value="P-loop containing nucleotide triphosphate hydrolases"/>
    <property type="match status" value="2"/>
</dbReference>
<evidence type="ECO:0000256" key="11">
    <source>
        <dbReference type="ARBA" id="ARBA00023125"/>
    </source>
</evidence>
<sequence>MSAAISDVSDVSDVSDAPPALDVSTPASGALADQALHVLQHIFGYPAFRGRQGEIVSHVAGGGDALVLMPTGGGKSLCYQIPALLRHGVGIVISPLIALMQDQVETLTQAGVKAAYLNSTLDFSTVQQIERQLFTGELDMLYIAPERLMTDRSWSLLDRLEETGKLALFAIDEAHCVSQWGHDFRPEYLQLSALHERYPAVPRIALTATADHATRDEMIARLGLGEARVFVSSFDRPNIRYTVVEKDTPKRQLLAFLSGRRKEYGVEAGIIYCLSRKKVEETAEWLSGEGFAALPYHAGLGTEVRAANQRRFLREDGLIMVATIAFGMGIDKPDVRFVAHLDLPKSLEAYYQETGRAGRDGEPAEAWMTYGLQDVVLQRSRIDDSTAPEEQKRLEAQKLNALLAYCETPRCRRVVLLDYFGEASQPCGNCDVCLDPPTLWDGTDAARKLLSAAYRTGQRFGATHLIDVVRGKANPKIKEYGHDQLPTFGVGKDLDEAVWKSVARQLVAGGYLRAELAEHGALKLTEAARPVLKGERTVEMRRATVRAKSSSSGSGSRLKASQDLSPEAAPLFEQLRQWRFEAAKEQGVPAYVIFHDKTLREIAEMRPTSRGHLAQVPGVGAAKIDRYGDQILSVIRRAE</sequence>
<feature type="domain" description="Helicase C-terminal" evidence="20">
    <location>
        <begin position="249"/>
        <end position="400"/>
    </location>
</feature>
<evidence type="ECO:0000256" key="13">
    <source>
        <dbReference type="ARBA" id="ARBA00023204"/>
    </source>
</evidence>
<dbReference type="Proteomes" id="UP000323671">
    <property type="component" value="Chromosome"/>
</dbReference>
<dbReference type="GO" id="GO:0043590">
    <property type="term" value="C:bacterial nucleoid"/>
    <property type="evidence" value="ECO:0007669"/>
    <property type="project" value="TreeGrafter"/>
</dbReference>
<evidence type="ECO:0000256" key="12">
    <source>
        <dbReference type="ARBA" id="ARBA00023172"/>
    </source>
</evidence>
<dbReference type="SMART" id="SM00487">
    <property type="entry name" value="DEXDc"/>
    <property type="match status" value="1"/>
</dbReference>
<keyword evidence="8 21" id="KW-0347">Helicase</keyword>
<evidence type="ECO:0000256" key="1">
    <source>
        <dbReference type="ARBA" id="ARBA00001946"/>
    </source>
</evidence>
<dbReference type="Pfam" id="PF00271">
    <property type="entry name" value="Helicase_C"/>
    <property type="match status" value="1"/>
</dbReference>
<evidence type="ECO:0000256" key="3">
    <source>
        <dbReference type="ARBA" id="ARBA00005446"/>
    </source>
</evidence>
<dbReference type="GO" id="GO:0006310">
    <property type="term" value="P:DNA recombination"/>
    <property type="evidence" value="ECO:0007669"/>
    <property type="project" value="UniProtKB-UniRule"/>
</dbReference>
<dbReference type="SMART" id="SM00490">
    <property type="entry name" value="HELICc"/>
    <property type="match status" value="1"/>
</dbReference>
<dbReference type="NCBIfam" id="TIGR00614">
    <property type="entry name" value="recQ_fam"/>
    <property type="match status" value="1"/>
</dbReference>
<dbReference type="GO" id="GO:0005524">
    <property type="term" value="F:ATP binding"/>
    <property type="evidence" value="ECO:0007669"/>
    <property type="project" value="UniProtKB-KW"/>
</dbReference>
<gene>
    <name evidence="21" type="primary">recQ</name>
    <name evidence="21" type="ORF">OTERR_10510</name>
</gene>
<feature type="domain" description="Helicase ATP-binding" evidence="19">
    <location>
        <begin position="56"/>
        <end position="228"/>
    </location>
</feature>
<dbReference type="FunFam" id="3.40.50.300:FF:000296">
    <property type="entry name" value="ATP-dependent DNA helicase RecQ"/>
    <property type="match status" value="1"/>
</dbReference>
<dbReference type="RefSeq" id="WP_425466026.1">
    <property type="nucleotide sequence ID" value="NZ_CP022579.1"/>
</dbReference>
<dbReference type="InterPro" id="IPR044876">
    <property type="entry name" value="HRDC_dom_sf"/>
</dbReference>
<feature type="region of interest" description="Disordered" evidence="17">
    <location>
        <begin position="543"/>
        <end position="563"/>
    </location>
</feature>
<dbReference type="PROSITE" id="PS51194">
    <property type="entry name" value="HELICASE_CTER"/>
    <property type="match status" value="1"/>
</dbReference>
<dbReference type="InterPro" id="IPR010997">
    <property type="entry name" value="HRDC-like_sf"/>
</dbReference>
<dbReference type="GO" id="GO:0016787">
    <property type="term" value="F:hydrolase activity"/>
    <property type="evidence" value="ECO:0007669"/>
    <property type="project" value="UniProtKB-KW"/>
</dbReference>
<evidence type="ECO:0000256" key="14">
    <source>
        <dbReference type="ARBA" id="ARBA00023235"/>
    </source>
</evidence>
<organism evidence="21 22">
    <name type="scientific">Oryzomicrobium terrae</name>
    <dbReference type="NCBI Taxonomy" id="1735038"/>
    <lineage>
        <taxon>Bacteria</taxon>
        <taxon>Pseudomonadati</taxon>
        <taxon>Pseudomonadota</taxon>
        <taxon>Betaproteobacteria</taxon>
        <taxon>Rhodocyclales</taxon>
        <taxon>Rhodocyclaceae</taxon>
        <taxon>Oryzomicrobium</taxon>
    </lineage>
</organism>
<dbReference type="GO" id="GO:0046872">
    <property type="term" value="F:metal ion binding"/>
    <property type="evidence" value="ECO:0007669"/>
    <property type="project" value="UniProtKB-KW"/>
</dbReference>
<keyword evidence="14" id="KW-0413">Isomerase</keyword>
<evidence type="ECO:0000256" key="10">
    <source>
        <dbReference type="ARBA" id="ARBA00022840"/>
    </source>
</evidence>
<evidence type="ECO:0000256" key="17">
    <source>
        <dbReference type="SAM" id="MobiDB-lite"/>
    </source>
</evidence>
<dbReference type="GO" id="GO:0030894">
    <property type="term" value="C:replisome"/>
    <property type="evidence" value="ECO:0007669"/>
    <property type="project" value="TreeGrafter"/>
</dbReference>
<dbReference type="PANTHER" id="PTHR13710">
    <property type="entry name" value="DNA HELICASE RECQ FAMILY MEMBER"/>
    <property type="match status" value="1"/>
</dbReference>
<keyword evidence="12" id="KW-0233">DNA recombination</keyword>
<dbReference type="InterPro" id="IPR006293">
    <property type="entry name" value="DNA_helicase_ATP-dep_RecQ_bac"/>
</dbReference>
<evidence type="ECO:0000313" key="21">
    <source>
        <dbReference type="EMBL" id="QEL64527.1"/>
    </source>
</evidence>
<dbReference type="InterPro" id="IPR018982">
    <property type="entry name" value="RQC_domain"/>
</dbReference>
<evidence type="ECO:0000259" key="19">
    <source>
        <dbReference type="PROSITE" id="PS51192"/>
    </source>
</evidence>
<comment type="similarity">
    <text evidence="3">Belongs to the helicase family. RecQ subfamily.</text>
</comment>
<dbReference type="InterPro" id="IPR014001">
    <property type="entry name" value="Helicase_ATP-bd"/>
</dbReference>
<dbReference type="GO" id="GO:0009432">
    <property type="term" value="P:SOS response"/>
    <property type="evidence" value="ECO:0007669"/>
    <property type="project" value="UniProtKB-UniRule"/>
</dbReference>
<dbReference type="CDD" id="cd17920">
    <property type="entry name" value="DEXHc_RecQ"/>
    <property type="match status" value="1"/>
</dbReference>
<dbReference type="FunFam" id="3.40.50.300:FF:000156">
    <property type="entry name" value="ATP-dependent DNA helicase recQ"/>
    <property type="match status" value="1"/>
</dbReference>
<dbReference type="EC" id="5.6.2.4" evidence="16"/>
<dbReference type="InterPro" id="IPR002121">
    <property type="entry name" value="HRDC_dom"/>
</dbReference>
<evidence type="ECO:0000256" key="15">
    <source>
        <dbReference type="ARBA" id="ARBA00034617"/>
    </source>
</evidence>
<evidence type="ECO:0000256" key="5">
    <source>
        <dbReference type="ARBA" id="ARBA00022741"/>
    </source>
</evidence>
<evidence type="ECO:0000313" key="22">
    <source>
        <dbReference type="Proteomes" id="UP000323671"/>
    </source>
</evidence>
<dbReference type="InterPro" id="IPR001650">
    <property type="entry name" value="Helicase_C-like"/>
</dbReference>
<evidence type="ECO:0000256" key="6">
    <source>
        <dbReference type="ARBA" id="ARBA00022763"/>
    </source>
</evidence>
<dbReference type="PROSITE" id="PS51192">
    <property type="entry name" value="HELICASE_ATP_BIND_1"/>
    <property type="match status" value="1"/>
</dbReference>
<dbReference type="NCBIfam" id="TIGR01389">
    <property type="entry name" value="recQ"/>
    <property type="match status" value="1"/>
</dbReference>
<dbReference type="Gene3D" id="1.10.150.80">
    <property type="entry name" value="HRDC domain"/>
    <property type="match status" value="1"/>
</dbReference>
<dbReference type="CDD" id="cd18794">
    <property type="entry name" value="SF2_C_RecQ"/>
    <property type="match status" value="1"/>
</dbReference>
<dbReference type="Gene3D" id="1.10.10.10">
    <property type="entry name" value="Winged helix-like DNA-binding domain superfamily/Winged helix DNA-binding domain"/>
    <property type="match status" value="1"/>
</dbReference>
<dbReference type="Pfam" id="PF00270">
    <property type="entry name" value="DEAD"/>
    <property type="match status" value="1"/>
</dbReference>
<dbReference type="Pfam" id="PF16124">
    <property type="entry name" value="RecQ_Zn_bind"/>
    <property type="match status" value="1"/>
</dbReference>
<reference evidence="21 22" key="1">
    <citation type="submission" date="2017-07" db="EMBL/GenBank/DDBJ databases">
        <title>Complete genome sequence of Oryzomicrobium terrae TPP412.</title>
        <authorList>
            <person name="Chiu L.-W."/>
            <person name="Lo K.-J."/>
            <person name="Tsai Y.-M."/>
            <person name="Lin S.-S."/>
            <person name="Kuo C.-H."/>
            <person name="Liu C.-T."/>
        </authorList>
    </citation>
    <scope>NUCLEOTIDE SEQUENCE [LARGE SCALE GENOMIC DNA]</scope>
    <source>
        <strain evidence="21 22">TPP412</strain>
    </source>
</reference>
<dbReference type="GO" id="GO:0003677">
    <property type="term" value="F:DNA binding"/>
    <property type="evidence" value="ECO:0007669"/>
    <property type="project" value="UniProtKB-KW"/>
</dbReference>
<dbReference type="SMART" id="SM00341">
    <property type="entry name" value="HRDC"/>
    <property type="match status" value="1"/>
</dbReference>
<keyword evidence="22" id="KW-1185">Reference proteome</keyword>
<feature type="compositionally biased region" description="Low complexity" evidence="17">
    <location>
        <begin position="1"/>
        <end position="16"/>
    </location>
</feature>
<dbReference type="InterPro" id="IPR036388">
    <property type="entry name" value="WH-like_DNA-bd_sf"/>
</dbReference>
<dbReference type="GO" id="GO:0043138">
    <property type="term" value="F:3'-5' DNA helicase activity"/>
    <property type="evidence" value="ECO:0007669"/>
    <property type="project" value="UniProtKB-EC"/>
</dbReference>
<keyword evidence="4" id="KW-0479">Metal-binding</keyword>
<keyword evidence="6" id="KW-0227">DNA damage</keyword>
<dbReference type="AlphaFoldDB" id="A0A5C1E8J0"/>
<dbReference type="KEGG" id="otr:OTERR_10510"/>
<dbReference type="SUPFAM" id="SSF47819">
    <property type="entry name" value="HRDC-like"/>
    <property type="match status" value="1"/>
</dbReference>
<keyword evidence="9" id="KW-0862">Zinc</keyword>
<feature type="domain" description="HRDC" evidence="18">
    <location>
        <begin position="565"/>
        <end position="639"/>
    </location>
</feature>
<dbReference type="EMBL" id="CP022579">
    <property type="protein sequence ID" value="QEL64527.1"/>
    <property type="molecule type" value="Genomic_DNA"/>
</dbReference>
<keyword evidence="7" id="KW-0378">Hydrolase</keyword>
<dbReference type="PANTHER" id="PTHR13710:SF105">
    <property type="entry name" value="ATP-DEPENDENT DNA HELICASE Q1"/>
    <property type="match status" value="1"/>
</dbReference>
<feature type="region of interest" description="Disordered" evidence="17">
    <location>
        <begin position="1"/>
        <end position="20"/>
    </location>
</feature>
<dbReference type="GO" id="GO:0006260">
    <property type="term" value="P:DNA replication"/>
    <property type="evidence" value="ECO:0007669"/>
    <property type="project" value="InterPro"/>
</dbReference>
<dbReference type="InterPro" id="IPR027417">
    <property type="entry name" value="P-loop_NTPase"/>
</dbReference>
<dbReference type="Pfam" id="PF09382">
    <property type="entry name" value="RQC"/>
    <property type="match status" value="1"/>
</dbReference>
<comment type="catalytic activity">
    <reaction evidence="15">
        <text>Couples ATP hydrolysis with the unwinding of duplex DNA by translocating in the 3'-5' direction.</text>
        <dbReference type="EC" id="5.6.2.4"/>
    </reaction>
</comment>
<evidence type="ECO:0000256" key="8">
    <source>
        <dbReference type="ARBA" id="ARBA00022806"/>
    </source>
</evidence>
<dbReference type="SMART" id="SM00956">
    <property type="entry name" value="RQC"/>
    <property type="match status" value="1"/>
</dbReference>
<evidence type="ECO:0000256" key="9">
    <source>
        <dbReference type="ARBA" id="ARBA00022833"/>
    </source>
</evidence>
<dbReference type="GO" id="GO:0009378">
    <property type="term" value="F:four-way junction helicase activity"/>
    <property type="evidence" value="ECO:0007669"/>
    <property type="project" value="TreeGrafter"/>
</dbReference>
<accession>A0A5C1E8J0</accession>
<keyword evidence="11" id="KW-0238">DNA-binding</keyword>
<dbReference type="GO" id="GO:0006281">
    <property type="term" value="P:DNA repair"/>
    <property type="evidence" value="ECO:0007669"/>
    <property type="project" value="UniProtKB-KW"/>
</dbReference>
<comment type="cofactor">
    <cofactor evidence="2">
        <name>Zn(2+)</name>
        <dbReference type="ChEBI" id="CHEBI:29105"/>
    </cofactor>
</comment>
<name>A0A5C1E8J0_9RHOO</name>
<evidence type="ECO:0000259" key="18">
    <source>
        <dbReference type="PROSITE" id="PS50967"/>
    </source>
</evidence>
<proteinExistence type="inferred from homology"/>
<evidence type="ECO:0000256" key="4">
    <source>
        <dbReference type="ARBA" id="ARBA00022723"/>
    </source>
</evidence>
<dbReference type="Pfam" id="PF00570">
    <property type="entry name" value="HRDC"/>
    <property type="match status" value="1"/>
</dbReference>
<dbReference type="FunFam" id="1.10.150.80:FF:000002">
    <property type="entry name" value="ATP-dependent DNA helicase RecQ"/>
    <property type="match status" value="1"/>
</dbReference>
<dbReference type="InterPro" id="IPR004589">
    <property type="entry name" value="DNA_helicase_ATP-dep_RecQ"/>
</dbReference>
<keyword evidence="10" id="KW-0067">ATP-binding</keyword>
<dbReference type="InterPro" id="IPR011545">
    <property type="entry name" value="DEAD/DEAH_box_helicase_dom"/>
</dbReference>
<dbReference type="FunFam" id="1.10.10.10:FF:000175">
    <property type="entry name" value="ATP-dependent DNA helicase RecQ"/>
    <property type="match status" value="1"/>
</dbReference>
<comment type="cofactor">
    <cofactor evidence="1">
        <name>Mg(2+)</name>
        <dbReference type="ChEBI" id="CHEBI:18420"/>
    </cofactor>
</comment>
<dbReference type="GO" id="GO:0005737">
    <property type="term" value="C:cytoplasm"/>
    <property type="evidence" value="ECO:0007669"/>
    <property type="project" value="TreeGrafter"/>
</dbReference>
<keyword evidence="5" id="KW-0547">Nucleotide-binding</keyword>
<evidence type="ECO:0000256" key="16">
    <source>
        <dbReference type="NCBIfam" id="TIGR01389"/>
    </source>
</evidence>